<feature type="compositionally biased region" description="Polar residues" evidence="1">
    <location>
        <begin position="76"/>
        <end position="90"/>
    </location>
</feature>
<evidence type="ECO:0000313" key="3">
    <source>
        <dbReference type="Proteomes" id="UP000235703"/>
    </source>
</evidence>
<proteinExistence type="predicted"/>
<feature type="region of interest" description="Disordered" evidence="1">
    <location>
        <begin position="70"/>
        <end position="119"/>
    </location>
</feature>
<dbReference type="EMBL" id="PNFZ01000002">
    <property type="protein sequence ID" value="PMB98844.1"/>
    <property type="molecule type" value="Genomic_DNA"/>
</dbReference>
<dbReference type="AlphaFoldDB" id="A0A2N6PJJ3"/>
<keyword evidence="3" id="KW-1185">Reference proteome</keyword>
<sequence>MWTLVRLVIGSALVSGIVFGAGHVTRLIDTQALPDTPAIAVQQATAELDENSDTLRAAIAEVGRTVAPEAAYLPTASGQETRPTASGQETRPTRKDDDDDDDTPSSGAATSRHTGDAALPADSAQARVNGLAADLSRAVANGHATPAAAERFLTEVAGYIRHDTAA</sequence>
<protein>
    <submittedName>
        <fullName evidence="2">Uncharacterized protein</fullName>
    </submittedName>
</protein>
<evidence type="ECO:0000313" key="2">
    <source>
        <dbReference type="EMBL" id="PMB98844.1"/>
    </source>
</evidence>
<dbReference type="RefSeq" id="WP_102161673.1">
    <property type="nucleotide sequence ID" value="NZ_PNFZ01000002.1"/>
</dbReference>
<organism evidence="2 3">
    <name type="scientific">Brevibacterium luteolum</name>
    <dbReference type="NCBI Taxonomy" id="199591"/>
    <lineage>
        <taxon>Bacteria</taxon>
        <taxon>Bacillati</taxon>
        <taxon>Actinomycetota</taxon>
        <taxon>Actinomycetes</taxon>
        <taxon>Micrococcales</taxon>
        <taxon>Brevibacteriaceae</taxon>
        <taxon>Brevibacterium</taxon>
    </lineage>
</organism>
<gene>
    <name evidence="2" type="ORF">CJ198_05975</name>
</gene>
<accession>A0A2N6PJJ3</accession>
<evidence type="ECO:0000256" key="1">
    <source>
        <dbReference type="SAM" id="MobiDB-lite"/>
    </source>
</evidence>
<comment type="caution">
    <text evidence="2">The sequence shown here is derived from an EMBL/GenBank/DDBJ whole genome shotgun (WGS) entry which is preliminary data.</text>
</comment>
<name>A0A2N6PJJ3_9MICO</name>
<dbReference type="Proteomes" id="UP000235703">
    <property type="component" value="Unassembled WGS sequence"/>
</dbReference>
<reference evidence="2 3" key="1">
    <citation type="submission" date="2017-09" db="EMBL/GenBank/DDBJ databases">
        <title>Bacterial strain isolated from the female urinary microbiota.</title>
        <authorList>
            <person name="Thomas-White K."/>
            <person name="Kumar N."/>
            <person name="Forster S."/>
            <person name="Putonti C."/>
            <person name="Lawley T."/>
            <person name="Wolfe A.J."/>
        </authorList>
    </citation>
    <scope>NUCLEOTIDE SEQUENCE [LARGE SCALE GENOMIC DNA]</scope>
    <source>
        <strain evidence="2 3">UMB0680</strain>
    </source>
</reference>